<evidence type="ECO:0000259" key="2">
    <source>
        <dbReference type="Pfam" id="PF04784"/>
    </source>
</evidence>
<dbReference type="InterPro" id="IPR006869">
    <property type="entry name" value="DUF547"/>
</dbReference>
<evidence type="ECO:0000259" key="3">
    <source>
        <dbReference type="Pfam" id="PF14389"/>
    </source>
</evidence>
<proteinExistence type="predicted"/>
<accession>A0A7I8KUJ0</accession>
<feature type="compositionally biased region" description="Low complexity" evidence="1">
    <location>
        <begin position="160"/>
        <end position="173"/>
    </location>
</feature>
<protein>
    <submittedName>
        <fullName evidence="4">Uncharacterized protein</fullName>
    </submittedName>
</protein>
<reference evidence="4" key="1">
    <citation type="submission" date="2020-02" db="EMBL/GenBank/DDBJ databases">
        <authorList>
            <person name="Scholz U."/>
            <person name="Mascher M."/>
            <person name="Fiebig A."/>
        </authorList>
    </citation>
    <scope>NUCLEOTIDE SEQUENCE</scope>
</reference>
<feature type="region of interest" description="Disordered" evidence="1">
    <location>
        <begin position="1"/>
        <end position="53"/>
    </location>
</feature>
<gene>
    <name evidence="4" type="ORF">SI8410_09011830</name>
</gene>
<dbReference type="PANTHER" id="PTHR23054">
    <property type="entry name" value="TERNARY COMPLEX FACTOR MIP1, LEUCINE-ZIPPER-RELATED"/>
    <property type="match status" value="1"/>
</dbReference>
<feature type="region of interest" description="Disordered" evidence="1">
    <location>
        <begin position="153"/>
        <end position="176"/>
    </location>
</feature>
<dbReference type="Pfam" id="PF14389">
    <property type="entry name" value="Lzipper-MIP1"/>
    <property type="match status" value="1"/>
</dbReference>
<evidence type="ECO:0000313" key="4">
    <source>
        <dbReference type="EMBL" id="CAA7401152.1"/>
    </source>
</evidence>
<evidence type="ECO:0000313" key="5">
    <source>
        <dbReference type="Proteomes" id="UP000663760"/>
    </source>
</evidence>
<evidence type="ECO:0000256" key="1">
    <source>
        <dbReference type="SAM" id="MobiDB-lite"/>
    </source>
</evidence>
<dbReference type="Proteomes" id="UP000663760">
    <property type="component" value="Chromosome 9"/>
</dbReference>
<dbReference type="InterPro" id="IPR025757">
    <property type="entry name" value="MIP1_Leuzipper"/>
</dbReference>
<organism evidence="4 5">
    <name type="scientific">Spirodela intermedia</name>
    <name type="common">Intermediate duckweed</name>
    <dbReference type="NCBI Taxonomy" id="51605"/>
    <lineage>
        <taxon>Eukaryota</taxon>
        <taxon>Viridiplantae</taxon>
        <taxon>Streptophyta</taxon>
        <taxon>Embryophyta</taxon>
        <taxon>Tracheophyta</taxon>
        <taxon>Spermatophyta</taxon>
        <taxon>Magnoliopsida</taxon>
        <taxon>Liliopsida</taxon>
        <taxon>Araceae</taxon>
        <taxon>Lemnoideae</taxon>
        <taxon>Spirodela</taxon>
    </lineage>
</organism>
<dbReference type="PANTHER" id="PTHR23054:SF61">
    <property type="entry name" value="OS02G0153000 PROTEIN"/>
    <property type="match status" value="1"/>
</dbReference>
<dbReference type="AlphaFoldDB" id="A0A7I8KUJ0"/>
<feature type="domain" description="DUF547" evidence="2">
    <location>
        <begin position="414"/>
        <end position="547"/>
    </location>
</feature>
<sequence length="630" mass="70092">MHGGGRCLDRDDSSRSPISASRDGLAAAVVEASGGHARQGVDAQRRMRPSPSVRAKIPFSARETNRKKDAKKCQYRHQLEREVQKLQAQLQEEIDLHVALAGAIGLNASSLNSPFNLPDKAQELVGNIITLEITVSKLEDELNTLHRSITRARNERELSKNNSGNPSSPSSRPECFSDYSWEEHISSLRASKSIQAPHSLETIPPAAPGHPQSLAMDNPSGFCKEEEVWVQHGNRFGSQSCSTEYDETEVHAHLEQVDATNPLSGDLLMRNLWHNPNQLSEEMVRCMRNIFLCLSEASTTSSKVSSSEGPLSLCSPIEPVSNSSRASLPDSSVEPSLLHSPLMDMRSCPGVISKENAFDPYGVHGKANRANLGTYSSATEVSWMVVGKKQLEYAAETLRTFRFLVEQLVKVSPAKMNSNQKLAFWINLYNALVMHAYLAYGVPRNDIKHFSLMQKVSYTIGDQSVSAAEIEYVILKMKPPAYRPHIGSVLAMHKFKISEEHKKFSIDNPEPLVAFGLSCGMHSSPAIRIFTPSRVKEELQIALRDYVRASVGIGLKGKLLVPKLLHCFAKAVVEDSLLVDWICRFLSPEQAALVRNSTSHRKQRLLGVRSFIITPFDSRFRYLFLTDDKY</sequence>
<name>A0A7I8KUJ0_SPIIN</name>
<keyword evidence="5" id="KW-1185">Reference proteome</keyword>
<dbReference type="EMBL" id="LR746272">
    <property type="protein sequence ID" value="CAA7401152.1"/>
    <property type="molecule type" value="Genomic_DNA"/>
</dbReference>
<feature type="domain" description="Ternary complex factor MIP1 leucine-zipper" evidence="3">
    <location>
        <begin position="74"/>
        <end position="149"/>
    </location>
</feature>
<dbReference type="Pfam" id="PF04784">
    <property type="entry name" value="DUF547"/>
    <property type="match status" value="1"/>
</dbReference>
<dbReference type="OrthoDB" id="418495at2759"/>